<evidence type="ECO:0000256" key="4">
    <source>
        <dbReference type="ARBA" id="ARBA00022723"/>
    </source>
</evidence>
<dbReference type="InterPro" id="IPR018163">
    <property type="entry name" value="Thr/Ala-tRNA-synth_IIc_edit"/>
</dbReference>
<keyword evidence="5" id="KW-0862">Zinc</keyword>
<dbReference type="SMART" id="SM00863">
    <property type="entry name" value="tRNA_SAD"/>
    <property type="match status" value="1"/>
</dbReference>
<dbReference type="Proteomes" id="UP000267251">
    <property type="component" value="Unassembled WGS sequence"/>
</dbReference>
<keyword evidence="7" id="KW-0030">Aminoacyl-tRNA synthetase</keyword>
<dbReference type="SUPFAM" id="SSF55186">
    <property type="entry name" value="ThrRS/AlaRS common domain"/>
    <property type="match status" value="1"/>
</dbReference>
<organism evidence="7 8">
    <name type="scientific">Piptocephalis cylindrospora</name>
    <dbReference type="NCBI Taxonomy" id="1907219"/>
    <lineage>
        <taxon>Eukaryota</taxon>
        <taxon>Fungi</taxon>
        <taxon>Fungi incertae sedis</taxon>
        <taxon>Zoopagomycota</taxon>
        <taxon>Zoopagomycotina</taxon>
        <taxon>Zoopagomycetes</taxon>
        <taxon>Zoopagales</taxon>
        <taxon>Piptocephalidaceae</taxon>
        <taxon>Piptocephalis</taxon>
    </lineage>
</organism>
<dbReference type="InterPro" id="IPR009000">
    <property type="entry name" value="Transl_B-barrel_sf"/>
</dbReference>
<dbReference type="SUPFAM" id="SSF50447">
    <property type="entry name" value="Translation proteins"/>
    <property type="match status" value="1"/>
</dbReference>
<dbReference type="InterPro" id="IPR012947">
    <property type="entry name" value="tRNA_SAD"/>
</dbReference>
<evidence type="ECO:0000256" key="5">
    <source>
        <dbReference type="ARBA" id="ARBA00022833"/>
    </source>
</evidence>
<dbReference type="OrthoDB" id="288942at2759"/>
<dbReference type="GO" id="GO:0002196">
    <property type="term" value="F:Ser-tRNA(Ala) deacylase activity"/>
    <property type="evidence" value="ECO:0007669"/>
    <property type="project" value="TreeGrafter"/>
</dbReference>
<comment type="cofactor">
    <cofactor evidence="1">
        <name>Zn(2+)</name>
        <dbReference type="ChEBI" id="CHEBI:29105"/>
    </cofactor>
</comment>
<feature type="non-terminal residue" evidence="7">
    <location>
        <position position="1"/>
    </location>
</feature>
<comment type="subcellular location">
    <subcellularLocation>
        <location evidence="2">Cytoplasm</location>
    </subcellularLocation>
</comment>
<dbReference type="Gene3D" id="3.30.980.10">
    <property type="entry name" value="Threonyl-trna Synthetase, Chain A, domain 2"/>
    <property type="match status" value="1"/>
</dbReference>
<name>A0A4P9Y451_9FUNG</name>
<feature type="non-terminal residue" evidence="7">
    <location>
        <position position="293"/>
    </location>
</feature>
<dbReference type="InterPro" id="IPR018165">
    <property type="entry name" value="Ala-tRNA-synth_IIc_core"/>
</dbReference>
<feature type="domain" description="Alanyl-transfer RNA synthetases family profile" evidence="6">
    <location>
        <begin position="1"/>
        <end position="246"/>
    </location>
</feature>
<accession>A0A4P9Y451</accession>
<dbReference type="GO" id="GO:0004813">
    <property type="term" value="F:alanine-tRNA ligase activity"/>
    <property type="evidence" value="ECO:0007669"/>
    <property type="project" value="InterPro"/>
</dbReference>
<dbReference type="Gene3D" id="2.40.30.130">
    <property type="match status" value="1"/>
</dbReference>
<dbReference type="AlphaFoldDB" id="A0A4P9Y451"/>
<evidence type="ECO:0000313" key="8">
    <source>
        <dbReference type="Proteomes" id="UP000267251"/>
    </source>
</evidence>
<dbReference type="PROSITE" id="PS50860">
    <property type="entry name" value="AA_TRNA_LIGASE_II_ALA"/>
    <property type="match status" value="1"/>
</dbReference>
<dbReference type="Pfam" id="PF07973">
    <property type="entry name" value="tRNA_SAD"/>
    <property type="match status" value="1"/>
</dbReference>
<gene>
    <name evidence="7" type="ORF">BJ684DRAFT_1598</name>
</gene>
<keyword evidence="4" id="KW-0479">Metal-binding</keyword>
<sequence length="293" mass="32996">VGNLACQRDSHLYTLDTQVILCEPLGSESNLWRVELADTVLFPEGGGQPCDTGSIEGIPVVRVERQGNRCLHYCKGGPLVPEQQVRVQVDVPRRTDLMQQHSAQHLLSALLKKRCSLETTSWKLGEETSYIQLDGPLSPEQMRLVEEEANSFILQDIQVTTHSFHPEKDQEAFEGIGRMNRPEDAQDQRVRVVEIHDLDRNPCCGTHVRRLGQLGSTSLLRTEPYRGGTCRVHFVAGTRVQHYLRTLEDRDQAITKALEVPGPDHLDRITQLKAQTKEGRKSRKLALEEAALV</sequence>
<evidence type="ECO:0000313" key="7">
    <source>
        <dbReference type="EMBL" id="RKP13736.1"/>
    </source>
</evidence>
<evidence type="ECO:0000259" key="6">
    <source>
        <dbReference type="PROSITE" id="PS50860"/>
    </source>
</evidence>
<dbReference type="EMBL" id="KZ987954">
    <property type="protein sequence ID" value="RKP13736.1"/>
    <property type="molecule type" value="Genomic_DNA"/>
</dbReference>
<evidence type="ECO:0000256" key="2">
    <source>
        <dbReference type="ARBA" id="ARBA00004496"/>
    </source>
</evidence>
<comment type="similarity">
    <text evidence="3">Belongs to the class-II aminoacyl-tRNA synthetase family. Alax-L subfamily.</text>
</comment>
<keyword evidence="7" id="KW-0436">Ligase</keyword>
<proteinExistence type="inferred from homology"/>
<dbReference type="GO" id="GO:0003676">
    <property type="term" value="F:nucleic acid binding"/>
    <property type="evidence" value="ECO:0007669"/>
    <property type="project" value="InterPro"/>
</dbReference>
<evidence type="ECO:0000256" key="1">
    <source>
        <dbReference type="ARBA" id="ARBA00001947"/>
    </source>
</evidence>
<dbReference type="PANTHER" id="PTHR43462:SF1">
    <property type="entry name" value="ALANYL-TRNA EDITING PROTEIN AARSD1"/>
    <property type="match status" value="1"/>
</dbReference>
<dbReference type="GO" id="GO:0046872">
    <property type="term" value="F:metal ion binding"/>
    <property type="evidence" value="ECO:0007669"/>
    <property type="project" value="UniProtKB-KW"/>
</dbReference>
<keyword evidence="8" id="KW-1185">Reference proteome</keyword>
<dbReference type="GO" id="GO:0006419">
    <property type="term" value="P:alanyl-tRNA aminoacylation"/>
    <property type="evidence" value="ECO:0007669"/>
    <property type="project" value="InterPro"/>
</dbReference>
<evidence type="ECO:0000256" key="3">
    <source>
        <dbReference type="ARBA" id="ARBA00008429"/>
    </source>
</evidence>
<dbReference type="InterPro" id="IPR051335">
    <property type="entry name" value="Alanyl-tRNA_Editing_Enzymes"/>
</dbReference>
<dbReference type="GO" id="GO:0005737">
    <property type="term" value="C:cytoplasm"/>
    <property type="evidence" value="ECO:0007669"/>
    <property type="project" value="UniProtKB-SubCell"/>
</dbReference>
<dbReference type="PANTHER" id="PTHR43462">
    <property type="entry name" value="ALANYL-TRNA EDITING PROTEIN"/>
    <property type="match status" value="1"/>
</dbReference>
<reference evidence="8" key="1">
    <citation type="journal article" date="2018" name="Nat. Microbiol.">
        <title>Leveraging single-cell genomics to expand the fungal tree of life.</title>
        <authorList>
            <person name="Ahrendt S.R."/>
            <person name="Quandt C.A."/>
            <person name="Ciobanu D."/>
            <person name="Clum A."/>
            <person name="Salamov A."/>
            <person name="Andreopoulos B."/>
            <person name="Cheng J.F."/>
            <person name="Woyke T."/>
            <person name="Pelin A."/>
            <person name="Henrissat B."/>
            <person name="Reynolds N.K."/>
            <person name="Benny G.L."/>
            <person name="Smith M.E."/>
            <person name="James T.Y."/>
            <person name="Grigoriev I.V."/>
        </authorList>
    </citation>
    <scope>NUCLEOTIDE SEQUENCE [LARGE SCALE GENOMIC DNA]</scope>
</reference>
<protein>
    <submittedName>
        <fullName evidence="7">Threonyl/alanyl tRNA synthetase</fullName>
    </submittedName>
</protein>
<dbReference type="GO" id="GO:0005524">
    <property type="term" value="F:ATP binding"/>
    <property type="evidence" value="ECO:0007669"/>
    <property type="project" value="InterPro"/>
</dbReference>